<sequence>MDLYYEVTGHGKPVVMIHGGGSDSRDWTYLVPLMASHYQVITFDGRGCGQSPSQTQPANYIADVLNLLNHLRIEKAAVIGHSIGGQIATEFALSYPERLEELILVAPALSGFVHSPDLLASFQSIQAAAPDVSKMTELVVTSPFCSVIKNSPHRDLMRIMTEHNINRMFEWAAIGAVWPKPPAIDRLDELRTRTLFIRGTLDHDDIFTIENHFRLVPNIKFVQVAGGDHMLNLTHPEDLFHHITEFLED</sequence>
<dbReference type="Pfam" id="PF12697">
    <property type="entry name" value="Abhydrolase_6"/>
    <property type="match status" value="1"/>
</dbReference>
<gene>
    <name evidence="2" type="ORF">GC102_08085</name>
</gene>
<dbReference type="RefSeq" id="WP_171689052.1">
    <property type="nucleotide sequence ID" value="NZ_WHOC01000041.1"/>
</dbReference>
<protein>
    <submittedName>
        <fullName evidence="2">Alpha/beta fold hydrolase</fullName>
    </submittedName>
</protein>
<accession>A0ABX1YXN1</accession>
<dbReference type="SUPFAM" id="SSF53474">
    <property type="entry name" value="alpha/beta-Hydrolases"/>
    <property type="match status" value="1"/>
</dbReference>
<evidence type="ECO:0000313" key="2">
    <source>
        <dbReference type="EMBL" id="NOU85732.1"/>
    </source>
</evidence>
<feature type="domain" description="AB hydrolase-1" evidence="1">
    <location>
        <begin position="14"/>
        <end position="239"/>
    </location>
</feature>
<keyword evidence="3" id="KW-1185">Reference proteome</keyword>
<evidence type="ECO:0000313" key="3">
    <source>
        <dbReference type="Proteomes" id="UP000658690"/>
    </source>
</evidence>
<comment type="caution">
    <text evidence="2">The sequence shown here is derived from an EMBL/GenBank/DDBJ whole genome shotgun (WGS) entry which is preliminary data.</text>
</comment>
<dbReference type="Gene3D" id="3.40.50.1820">
    <property type="entry name" value="alpha/beta hydrolase"/>
    <property type="match status" value="1"/>
</dbReference>
<dbReference type="GO" id="GO:0016787">
    <property type="term" value="F:hydrolase activity"/>
    <property type="evidence" value="ECO:0007669"/>
    <property type="project" value="UniProtKB-KW"/>
</dbReference>
<proteinExistence type="predicted"/>
<name>A0ABX1YXN1_9BACL</name>
<dbReference type="InterPro" id="IPR000073">
    <property type="entry name" value="AB_hydrolase_1"/>
</dbReference>
<dbReference type="InterPro" id="IPR050471">
    <property type="entry name" value="AB_hydrolase"/>
</dbReference>
<dbReference type="PANTHER" id="PTHR43433:SF5">
    <property type="entry name" value="AB HYDROLASE-1 DOMAIN-CONTAINING PROTEIN"/>
    <property type="match status" value="1"/>
</dbReference>
<dbReference type="Proteomes" id="UP000658690">
    <property type="component" value="Unassembled WGS sequence"/>
</dbReference>
<evidence type="ECO:0000259" key="1">
    <source>
        <dbReference type="Pfam" id="PF12697"/>
    </source>
</evidence>
<dbReference type="PRINTS" id="PR00111">
    <property type="entry name" value="ABHYDROLASE"/>
</dbReference>
<reference evidence="2 3" key="1">
    <citation type="submission" date="2019-10" db="EMBL/GenBank/DDBJ databases">
        <title>Description of Paenibacillus choica sp. nov.</title>
        <authorList>
            <person name="Carlier A."/>
            <person name="Qi S."/>
        </authorList>
    </citation>
    <scope>NUCLEOTIDE SEQUENCE [LARGE SCALE GENOMIC DNA]</scope>
    <source>
        <strain evidence="2 3">LMG 31460</strain>
    </source>
</reference>
<dbReference type="PANTHER" id="PTHR43433">
    <property type="entry name" value="HYDROLASE, ALPHA/BETA FOLD FAMILY PROTEIN"/>
    <property type="match status" value="1"/>
</dbReference>
<keyword evidence="2" id="KW-0378">Hydrolase</keyword>
<dbReference type="InterPro" id="IPR029058">
    <property type="entry name" value="AB_hydrolase_fold"/>
</dbReference>
<dbReference type="EMBL" id="WHOC01000041">
    <property type="protein sequence ID" value="NOU85732.1"/>
    <property type="molecule type" value="Genomic_DNA"/>
</dbReference>
<organism evidence="2 3">
    <name type="scientific">Paenibacillus germinis</name>
    <dbReference type="NCBI Taxonomy" id="2654979"/>
    <lineage>
        <taxon>Bacteria</taxon>
        <taxon>Bacillati</taxon>
        <taxon>Bacillota</taxon>
        <taxon>Bacilli</taxon>
        <taxon>Bacillales</taxon>
        <taxon>Paenibacillaceae</taxon>
        <taxon>Paenibacillus</taxon>
    </lineage>
</organism>